<comment type="caution">
    <text evidence="3">The sequence shown here is derived from an EMBL/GenBank/DDBJ whole genome shotgun (WGS) entry which is preliminary data.</text>
</comment>
<evidence type="ECO:0000313" key="4">
    <source>
        <dbReference type="Proteomes" id="UP001589733"/>
    </source>
</evidence>
<dbReference type="EMBL" id="JBHLYR010000059">
    <property type="protein sequence ID" value="MFB9993938.1"/>
    <property type="molecule type" value="Genomic_DNA"/>
</dbReference>
<dbReference type="InterPro" id="IPR019248">
    <property type="entry name" value="Glucodextran_C"/>
</dbReference>
<dbReference type="SUPFAM" id="SSF49344">
    <property type="entry name" value="CBD9-like"/>
    <property type="match status" value="1"/>
</dbReference>
<feature type="domain" description="Glucodextranase-like C-terminal" evidence="2">
    <location>
        <begin position="23"/>
        <end position="179"/>
    </location>
</feature>
<keyword evidence="1" id="KW-0812">Transmembrane</keyword>
<dbReference type="Proteomes" id="UP001589733">
    <property type="component" value="Unassembled WGS sequence"/>
</dbReference>
<dbReference type="Gene3D" id="2.60.40.1190">
    <property type="match status" value="1"/>
</dbReference>
<keyword evidence="1" id="KW-0472">Membrane</keyword>
<dbReference type="RefSeq" id="WP_380013753.1">
    <property type="nucleotide sequence ID" value="NZ_JBHLYR010000059.1"/>
</dbReference>
<feature type="transmembrane region" description="Helical" evidence="1">
    <location>
        <begin position="258"/>
        <end position="279"/>
    </location>
</feature>
<gene>
    <name evidence="3" type="ORF">ACFFLM_18445</name>
</gene>
<name>A0ABV6B6B2_9DEIO</name>
<dbReference type="Pfam" id="PF09985">
    <property type="entry name" value="Glucodextran_C"/>
    <property type="match status" value="1"/>
</dbReference>
<evidence type="ECO:0000256" key="1">
    <source>
        <dbReference type="SAM" id="Phobius"/>
    </source>
</evidence>
<organism evidence="3 4">
    <name type="scientific">Deinococcus oregonensis</name>
    <dbReference type="NCBI Taxonomy" id="1805970"/>
    <lineage>
        <taxon>Bacteria</taxon>
        <taxon>Thermotogati</taxon>
        <taxon>Deinococcota</taxon>
        <taxon>Deinococci</taxon>
        <taxon>Deinococcales</taxon>
        <taxon>Deinococcaceae</taxon>
        <taxon>Deinococcus</taxon>
    </lineage>
</organism>
<evidence type="ECO:0000313" key="3">
    <source>
        <dbReference type="EMBL" id="MFB9993938.1"/>
    </source>
</evidence>
<sequence>MLLPASLLFAPMVSVPMLFAALFSYLDPAGDARGDGGYVLPTRPAISADALDLREFRAEALGKTAKKTLLLQGTSKPSSGMRFTVGLGRIENPWGLPSGFSATVTDIFVKSPLGTVRTLSNLGLNVRGAGGWQYHVRVTGAGATLEGLPAEQDGAASALGQKPVPMTAPTVQVEGTNLVIDAAIPSGQYAYWVTNSVYSPLSADGILRPTTGTDTAALRVSRATTPVPVDVLAAPGDTAVYTLDTLAPVGETRDSRTLLLAAVGGVGLLLTIVATVLVWRRRGG</sequence>
<protein>
    <submittedName>
        <fullName evidence="3">Glucodextranase DOMON-like domain-containing protein</fullName>
    </submittedName>
</protein>
<keyword evidence="4" id="KW-1185">Reference proteome</keyword>
<reference evidence="3 4" key="1">
    <citation type="submission" date="2024-09" db="EMBL/GenBank/DDBJ databases">
        <authorList>
            <person name="Sun Q."/>
            <person name="Mori K."/>
        </authorList>
    </citation>
    <scope>NUCLEOTIDE SEQUENCE [LARGE SCALE GENOMIC DNA]</scope>
    <source>
        <strain evidence="3 4">JCM 13503</strain>
    </source>
</reference>
<accession>A0ABV6B6B2</accession>
<proteinExistence type="predicted"/>
<keyword evidence="1" id="KW-1133">Transmembrane helix</keyword>
<evidence type="ECO:0000259" key="2">
    <source>
        <dbReference type="Pfam" id="PF09985"/>
    </source>
</evidence>